<proteinExistence type="predicted"/>
<evidence type="ECO:0000313" key="4">
    <source>
        <dbReference type="Proteomes" id="UP001165283"/>
    </source>
</evidence>
<accession>A0ABT0ZYC2</accession>
<evidence type="ECO:0000256" key="1">
    <source>
        <dbReference type="SAM" id="MobiDB-lite"/>
    </source>
</evidence>
<dbReference type="EMBL" id="JAGSOV010000024">
    <property type="protein sequence ID" value="MCO1655738.1"/>
    <property type="molecule type" value="Genomic_DNA"/>
</dbReference>
<feature type="compositionally biased region" description="Low complexity" evidence="1">
    <location>
        <begin position="244"/>
        <end position="266"/>
    </location>
</feature>
<protein>
    <recommendedName>
        <fullName evidence="2">DUF6777 domain-containing protein</fullName>
    </recommendedName>
</protein>
<organism evidence="3 4">
    <name type="scientific">Pseudonocardia humida</name>
    <dbReference type="NCBI Taxonomy" id="2800819"/>
    <lineage>
        <taxon>Bacteria</taxon>
        <taxon>Bacillati</taxon>
        <taxon>Actinomycetota</taxon>
        <taxon>Actinomycetes</taxon>
        <taxon>Pseudonocardiales</taxon>
        <taxon>Pseudonocardiaceae</taxon>
        <taxon>Pseudonocardia</taxon>
    </lineage>
</organism>
<evidence type="ECO:0000313" key="3">
    <source>
        <dbReference type="EMBL" id="MCO1655738.1"/>
    </source>
</evidence>
<dbReference type="Proteomes" id="UP001165283">
    <property type="component" value="Unassembled WGS sequence"/>
</dbReference>
<feature type="domain" description="DUF6777" evidence="2">
    <location>
        <begin position="53"/>
        <end position="212"/>
    </location>
</feature>
<reference evidence="3" key="1">
    <citation type="submission" date="2021-04" db="EMBL/GenBank/DDBJ databases">
        <title>Pseudonocardia sp. nov., isolated from sandy soil of mangrove forest.</title>
        <authorList>
            <person name="Zan Z."/>
            <person name="Huang R."/>
            <person name="Liu W."/>
        </authorList>
    </citation>
    <scope>NUCLEOTIDE SEQUENCE</scope>
    <source>
        <strain evidence="3">S2-4</strain>
    </source>
</reference>
<name>A0ABT0ZYC2_9PSEU</name>
<dbReference type="InterPro" id="IPR046704">
    <property type="entry name" value="DUF6777"/>
</dbReference>
<feature type="region of interest" description="Disordered" evidence="1">
    <location>
        <begin position="234"/>
        <end position="354"/>
    </location>
</feature>
<dbReference type="Pfam" id="PF20568">
    <property type="entry name" value="DUF6777"/>
    <property type="match status" value="1"/>
</dbReference>
<keyword evidence="4" id="KW-1185">Reference proteome</keyword>
<comment type="caution">
    <text evidence="3">The sequence shown here is derived from an EMBL/GenBank/DDBJ whole genome shotgun (WGS) entry which is preliminary data.</text>
</comment>
<feature type="compositionally biased region" description="Low complexity" evidence="1">
    <location>
        <begin position="330"/>
        <end position="345"/>
    </location>
</feature>
<evidence type="ECO:0000259" key="2">
    <source>
        <dbReference type="Pfam" id="PF20568"/>
    </source>
</evidence>
<gene>
    <name evidence="3" type="ORF">KDL28_11815</name>
</gene>
<sequence>MAMASAIAVIADPPWAEVVHREPAGSAGAFPPFVPSNGDSEVVPAPVVTNLAAVTGDTPGLYGGTRTNACDAQAIRTHLEADPAKAGAWASALGLAPAAIGPLLASLTPVTLRTDTAVTNHGFEDGRPTPFQSVLQAGTAVLVDPLGLPRVRCYCGNPLAEPDRRSAVRYTDPAWNGFAEDAVTVITRAPAQVRDFVVVAPGTNEVVTRPRGTSGEQDRPADPGLAAKVGESIATDSGAGGAAPGAVADPAVPAAPDPNTVDAADPAIPPTVTTEPAVPGPSAEPDVVIATDPGVTTATDGAPPGAVDEPVADPDPGARSQVEPDPPTAVEPDPVTTDPDAATDTGEAVVQVDG</sequence>